<dbReference type="EMBL" id="QPID01000012">
    <property type="protein sequence ID" value="RCU45177.1"/>
    <property type="molecule type" value="Genomic_DNA"/>
</dbReference>
<gene>
    <name evidence="1" type="ORF">DU002_17270</name>
</gene>
<comment type="caution">
    <text evidence="1">The sequence shown here is derived from an EMBL/GenBank/DDBJ whole genome shotgun (WGS) entry which is preliminary data.</text>
</comment>
<dbReference type="RefSeq" id="WP_114339696.1">
    <property type="nucleotide sequence ID" value="NZ_QPID01000012.1"/>
</dbReference>
<reference evidence="1 2" key="1">
    <citation type="submission" date="2018-07" db="EMBL/GenBank/DDBJ databases">
        <title>Corallincola holothuriorum sp. nov., a new facultative anaerobe isolated from sea cucumber Apostichopus japonicus.</title>
        <authorList>
            <person name="Xia H."/>
        </authorList>
    </citation>
    <scope>NUCLEOTIDE SEQUENCE [LARGE SCALE GENOMIC DNA]</scope>
    <source>
        <strain evidence="1 2">C4</strain>
    </source>
</reference>
<dbReference type="AlphaFoldDB" id="A0A368N3N5"/>
<proteinExistence type="predicted"/>
<evidence type="ECO:0000313" key="2">
    <source>
        <dbReference type="Proteomes" id="UP000252558"/>
    </source>
</evidence>
<accession>A0A368N3N5</accession>
<sequence length="110" mass="12854">MAFKLTPPAQAGEFEEAKRYFSELGIWHEVKQQSVDGIVYCYRWRTKPISLSESLADVTHDPGDLYPPIAQGEMEAAKHYFQELGLWEEVKHQDNSSLVYCYRWRNAQNK</sequence>
<organism evidence="1 2">
    <name type="scientific">Corallincola holothuriorum</name>
    <dbReference type="NCBI Taxonomy" id="2282215"/>
    <lineage>
        <taxon>Bacteria</taxon>
        <taxon>Pseudomonadati</taxon>
        <taxon>Pseudomonadota</taxon>
        <taxon>Gammaproteobacteria</taxon>
        <taxon>Alteromonadales</taxon>
        <taxon>Psychromonadaceae</taxon>
        <taxon>Corallincola</taxon>
    </lineage>
</organism>
<evidence type="ECO:0000313" key="1">
    <source>
        <dbReference type="EMBL" id="RCU45177.1"/>
    </source>
</evidence>
<protein>
    <submittedName>
        <fullName evidence="1">Uncharacterized protein</fullName>
    </submittedName>
</protein>
<keyword evidence="2" id="KW-1185">Reference proteome</keyword>
<name>A0A368N3N5_9GAMM</name>
<dbReference type="Proteomes" id="UP000252558">
    <property type="component" value="Unassembled WGS sequence"/>
</dbReference>